<dbReference type="InterPro" id="IPR002711">
    <property type="entry name" value="HNH"/>
</dbReference>
<feature type="domain" description="HNH" evidence="1">
    <location>
        <begin position="3"/>
        <end position="46"/>
    </location>
</feature>
<proteinExistence type="predicted"/>
<organism evidence="2 3">
    <name type="scientific">Stanieria cyanosphaera (strain ATCC 29371 / PCC 7437)</name>
    <dbReference type="NCBI Taxonomy" id="111780"/>
    <lineage>
        <taxon>Bacteria</taxon>
        <taxon>Bacillati</taxon>
        <taxon>Cyanobacteriota</taxon>
        <taxon>Cyanophyceae</taxon>
        <taxon>Pleurocapsales</taxon>
        <taxon>Dermocarpellaceae</taxon>
        <taxon>Stanieria</taxon>
    </lineage>
</organism>
<dbReference type="GO" id="GO:0004519">
    <property type="term" value="F:endonuclease activity"/>
    <property type="evidence" value="ECO:0007669"/>
    <property type="project" value="InterPro"/>
</dbReference>
<dbReference type="KEGG" id="scs:Sta7437_4042"/>
<dbReference type="Pfam" id="PF01844">
    <property type="entry name" value="HNH"/>
    <property type="match status" value="1"/>
</dbReference>
<dbReference type="STRING" id="111780.Sta7437_4042"/>
<dbReference type="PANTHER" id="PTHR37827">
    <property type="entry name" value="TUDOR DOMAIN-CONTAINING PROTEIN"/>
    <property type="match status" value="1"/>
</dbReference>
<protein>
    <recommendedName>
        <fullName evidence="1">HNH domain-containing protein</fullName>
    </recommendedName>
</protein>
<dbReference type="OrthoDB" id="9802640at2"/>
<sequence>MECQLCEREMERLTVHHLIPRQQTKRKKLAPSPTIDICSGCHKQIHVLFDNKKLAKELNTLSTLKDEPQLQKFLAWVKKQTPHKKVTVHRKSSRNNS</sequence>
<evidence type="ECO:0000313" key="3">
    <source>
        <dbReference type="Proteomes" id="UP000010473"/>
    </source>
</evidence>
<dbReference type="HOGENOM" id="CLU_149308_1_0_3"/>
<gene>
    <name evidence="2" type="ordered locus">Sta7437_4042</name>
</gene>
<evidence type="ECO:0000259" key="1">
    <source>
        <dbReference type="Pfam" id="PF01844"/>
    </source>
</evidence>
<dbReference type="RefSeq" id="WP_015195177.1">
    <property type="nucleotide sequence ID" value="NC_019748.1"/>
</dbReference>
<dbReference type="AlphaFoldDB" id="K9XZP5"/>
<dbReference type="eggNOG" id="COG1403">
    <property type="taxonomic scope" value="Bacteria"/>
</dbReference>
<dbReference type="EMBL" id="CP003653">
    <property type="protein sequence ID" value="AFZ37519.1"/>
    <property type="molecule type" value="Genomic_DNA"/>
</dbReference>
<dbReference type="GO" id="GO:0003676">
    <property type="term" value="F:nucleic acid binding"/>
    <property type="evidence" value="ECO:0007669"/>
    <property type="project" value="InterPro"/>
</dbReference>
<name>K9XZP5_STAC7</name>
<dbReference type="GO" id="GO:0008270">
    <property type="term" value="F:zinc ion binding"/>
    <property type="evidence" value="ECO:0007669"/>
    <property type="project" value="InterPro"/>
</dbReference>
<dbReference type="PANTHER" id="PTHR37827:SF1">
    <property type="entry name" value="HNH DOMAIN-CONTAINING PROTEIN"/>
    <property type="match status" value="1"/>
</dbReference>
<evidence type="ECO:0000313" key="2">
    <source>
        <dbReference type="EMBL" id="AFZ37519.1"/>
    </source>
</evidence>
<accession>K9XZP5</accession>
<keyword evidence="3" id="KW-1185">Reference proteome</keyword>
<dbReference type="Proteomes" id="UP000010473">
    <property type="component" value="Chromosome"/>
</dbReference>
<reference evidence="3" key="1">
    <citation type="journal article" date="2013" name="Proc. Natl. Acad. Sci. U.S.A.">
        <title>Improving the coverage of the cyanobacterial phylum using diversity-driven genome sequencing.</title>
        <authorList>
            <person name="Shih P.M."/>
            <person name="Wu D."/>
            <person name="Latifi A."/>
            <person name="Axen S.D."/>
            <person name="Fewer D.P."/>
            <person name="Talla E."/>
            <person name="Calteau A."/>
            <person name="Cai F."/>
            <person name="Tandeau de Marsac N."/>
            <person name="Rippka R."/>
            <person name="Herdman M."/>
            <person name="Sivonen K."/>
            <person name="Coursin T."/>
            <person name="Laurent T."/>
            <person name="Goodwin L."/>
            <person name="Nolan M."/>
            <person name="Davenport K.W."/>
            <person name="Han C.S."/>
            <person name="Rubin E.M."/>
            <person name="Eisen J.A."/>
            <person name="Woyke T."/>
            <person name="Gugger M."/>
            <person name="Kerfeld C.A."/>
        </authorList>
    </citation>
    <scope>NUCLEOTIDE SEQUENCE [LARGE SCALE GENOMIC DNA]</scope>
    <source>
        <strain evidence="3">ATCC 29371 / PCC 7437</strain>
    </source>
</reference>